<keyword evidence="3 8" id="KW-0812">Transmembrane</keyword>
<dbReference type="SMART" id="SM00382">
    <property type="entry name" value="AAA"/>
    <property type="match status" value="1"/>
</dbReference>
<dbReference type="Gene3D" id="3.40.50.300">
    <property type="entry name" value="P-loop containing nucleotide triphosphate hydrolases"/>
    <property type="match status" value="1"/>
</dbReference>
<evidence type="ECO:0000256" key="8">
    <source>
        <dbReference type="SAM" id="Phobius"/>
    </source>
</evidence>
<keyword evidence="4" id="KW-0547">Nucleotide-binding</keyword>
<dbReference type="AlphaFoldDB" id="A0A1T4XBI3"/>
<keyword evidence="2" id="KW-0813">Transport</keyword>
<dbReference type="InterPro" id="IPR003439">
    <property type="entry name" value="ABC_transporter-like_ATP-bd"/>
</dbReference>
<dbReference type="InterPro" id="IPR003593">
    <property type="entry name" value="AAA+_ATPase"/>
</dbReference>
<name>A0A1T4XBI3_9GAMM</name>
<dbReference type="GO" id="GO:0006879">
    <property type="term" value="P:intracellular iron ion homeostasis"/>
    <property type="evidence" value="ECO:0007669"/>
    <property type="project" value="TreeGrafter"/>
</dbReference>
<dbReference type="InterPro" id="IPR039421">
    <property type="entry name" value="Type_1_exporter"/>
</dbReference>
<evidence type="ECO:0000259" key="10">
    <source>
        <dbReference type="PROSITE" id="PS50929"/>
    </source>
</evidence>
<evidence type="ECO:0000259" key="9">
    <source>
        <dbReference type="PROSITE" id="PS50893"/>
    </source>
</evidence>
<dbReference type="Gene3D" id="1.20.1560.10">
    <property type="entry name" value="ABC transporter type 1, transmembrane domain"/>
    <property type="match status" value="1"/>
</dbReference>
<feature type="domain" description="ABC transmembrane type-1" evidence="10">
    <location>
        <begin position="38"/>
        <end position="321"/>
    </location>
</feature>
<comment type="subcellular location">
    <subcellularLocation>
        <location evidence="1">Cell membrane</location>
        <topology evidence="1">Multi-pass membrane protein</topology>
    </subcellularLocation>
</comment>
<feature type="transmembrane region" description="Helical" evidence="8">
    <location>
        <begin position="178"/>
        <end position="196"/>
    </location>
</feature>
<dbReference type="PANTHER" id="PTHR24221">
    <property type="entry name" value="ATP-BINDING CASSETTE SUB-FAMILY B"/>
    <property type="match status" value="1"/>
</dbReference>
<reference evidence="11 12" key="1">
    <citation type="submission" date="2017-02" db="EMBL/GenBank/DDBJ databases">
        <authorList>
            <person name="Peterson S.W."/>
        </authorList>
    </citation>
    <scope>NUCLEOTIDE SEQUENCE [LARGE SCALE GENOMIC DNA]</scope>
    <source>
        <strain evidence="11 12">ATCC 49788</strain>
    </source>
</reference>
<dbReference type="GO" id="GO:0005886">
    <property type="term" value="C:plasma membrane"/>
    <property type="evidence" value="ECO:0007669"/>
    <property type="project" value="UniProtKB-SubCell"/>
</dbReference>
<dbReference type="PANTHER" id="PTHR24221:SF402">
    <property type="entry name" value="IRON-SULFUR CLUSTERS TRANSPORTER ABCB7, MITOCHONDRIAL"/>
    <property type="match status" value="1"/>
</dbReference>
<dbReference type="FunFam" id="3.40.50.300:FF:000186">
    <property type="entry name" value="ATP-binding cassette sub-family B member 7, mitochondrial"/>
    <property type="match status" value="1"/>
</dbReference>
<dbReference type="STRING" id="92487.SAMN02745130_02749"/>
<dbReference type="Pfam" id="PF00664">
    <property type="entry name" value="ABC_membrane"/>
    <property type="match status" value="1"/>
</dbReference>
<dbReference type="PROSITE" id="PS50929">
    <property type="entry name" value="ABC_TM1F"/>
    <property type="match status" value="1"/>
</dbReference>
<feature type="transmembrane region" description="Helical" evidence="8">
    <location>
        <begin position="37"/>
        <end position="61"/>
    </location>
</feature>
<dbReference type="OrthoDB" id="9759820at2"/>
<dbReference type="GO" id="GO:0005524">
    <property type="term" value="F:ATP binding"/>
    <property type="evidence" value="ECO:0007669"/>
    <property type="project" value="UniProtKB-KW"/>
</dbReference>
<keyword evidence="7 8" id="KW-0472">Membrane</keyword>
<dbReference type="InterPro" id="IPR027417">
    <property type="entry name" value="P-loop_NTPase"/>
</dbReference>
<dbReference type="RefSeq" id="WP_078923203.1">
    <property type="nucleotide sequence ID" value="NZ_FUYB01000015.1"/>
</dbReference>
<dbReference type="Proteomes" id="UP000190460">
    <property type="component" value="Unassembled WGS sequence"/>
</dbReference>
<evidence type="ECO:0000256" key="5">
    <source>
        <dbReference type="ARBA" id="ARBA00022840"/>
    </source>
</evidence>
<evidence type="ECO:0000256" key="3">
    <source>
        <dbReference type="ARBA" id="ARBA00022692"/>
    </source>
</evidence>
<keyword evidence="12" id="KW-1185">Reference proteome</keyword>
<dbReference type="GO" id="GO:0140359">
    <property type="term" value="F:ABC-type transporter activity"/>
    <property type="evidence" value="ECO:0007669"/>
    <property type="project" value="InterPro"/>
</dbReference>
<feature type="transmembrane region" description="Helical" evidence="8">
    <location>
        <begin position="73"/>
        <end position="93"/>
    </location>
</feature>
<dbReference type="SUPFAM" id="SSF52540">
    <property type="entry name" value="P-loop containing nucleoside triphosphate hydrolases"/>
    <property type="match status" value="1"/>
</dbReference>
<dbReference type="GO" id="GO:0016887">
    <property type="term" value="F:ATP hydrolysis activity"/>
    <property type="evidence" value="ECO:0007669"/>
    <property type="project" value="InterPro"/>
</dbReference>
<dbReference type="PROSITE" id="PS50893">
    <property type="entry name" value="ABC_TRANSPORTER_2"/>
    <property type="match status" value="1"/>
</dbReference>
<dbReference type="Pfam" id="PF00005">
    <property type="entry name" value="ABC_tran"/>
    <property type="match status" value="1"/>
</dbReference>
<evidence type="ECO:0000313" key="12">
    <source>
        <dbReference type="Proteomes" id="UP000190460"/>
    </source>
</evidence>
<protein>
    <submittedName>
        <fullName evidence="11">ATP-binding cassette, subfamily B</fullName>
    </submittedName>
</protein>
<feature type="transmembrane region" description="Helical" evidence="8">
    <location>
        <begin position="150"/>
        <end position="172"/>
    </location>
</feature>
<sequence length="607" mass="68401">MHFIMPAARTERAHTDRRDWHNLKAMLPFLLDFRGRVLFALACLVAAKVANVGVPVVLKMIVDSLEQRPSQLLILPLSLLLAYGALRLAAALFNELRDTVFARVRYHAIRQVSVRVLEHLHKLSLRYHLERKTGGIARDIERGTSSISTLLNYLVFSIVPIAIEFTLVAMILLHNYAAIFALVTFSTVMVYVIFTVKITEWRMDHRHAMNRLDSQSSNQSIDSLINYETVKYFNNEQLELERYDRTLGEWEDMAVKSQTSMSILNFGQGAIIAIGVTLIMFLATQGVVDGSLSLGDLVMVNAFMLQLFIPLGALGVMYRQLKYTLADMDQLFHLLETPPEITDLPNAPPLKIQHGEIRFEQVDFGYTPERQILQSVSFTVPAGKKLAVVGHSGAGKSTLSRLLYRFYDVTRGRILIDGQDIRSVTQYSLRKAIGIVPQDTVLFNDSIRYNLQYGNPQATQAELERAADMAQIRQFIEALPEGWNTVVGERGLKLSGGEKQRVAIARAILKQPPILIFDEATSSLDSGTEQAIQKTLNEVAGQHTTLMIAHRLSTIVDADQILVMNQGQVVEQGTHSELIKYHGIYQQMWELQLHEKEETSSLSFDQH</sequence>
<dbReference type="InterPro" id="IPR036640">
    <property type="entry name" value="ABC1_TM_sf"/>
</dbReference>
<feature type="transmembrane region" description="Helical" evidence="8">
    <location>
        <begin position="263"/>
        <end position="285"/>
    </location>
</feature>
<accession>A0A1T4XBI3</accession>
<keyword evidence="5 11" id="KW-0067">ATP-binding</keyword>
<proteinExistence type="predicted"/>
<gene>
    <name evidence="11" type="ORF">SAMN02745130_02749</name>
</gene>
<dbReference type="SUPFAM" id="SSF90123">
    <property type="entry name" value="ABC transporter transmembrane region"/>
    <property type="match status" value="1"/>
</dbReference>
<dbReference type="CDD" id="cd03253">
    <property type="entry name" value="ABCC_ATM1_transporter"/>
    <property type="match status" value="1"/>
</dbReference>
<evidence type="ECO:0000256" key="4">
    <source>
        <dbReference type="ARBA" id="ARBA00022741"/>
    </source>
</evidence>
<dbReference type="InterPro" id="IPR011527">
    <property type="entry name" value="ABC1_TM_dom"/>
</dbReference>
<evidence type="ECO:0000256" key="1">
    <source>
        <dbReference type="ARBA" id="ARBA00004651"/>
    </source>
</evidence>
<dbReference type="EMBL" id="FUYB01000015">
    <property type="protein sequence ID" value="SKA86886.1"/>
    <property type="molecule type" value="Genomic_DNA"/>
</dbReference>
<feature type="transmembrane region" description="Helical" evidence="8">
    <location>
        <begin position="297"/>
        <end position="318"/>
    </location>
</feature>
<organism evidence="11 12">
    <name type="scientific">Thiothrix eikelboomii</name>
    <dbReference type="NCBI Taxonomy" id="92487"/>
    <lineage>
        <taxon>Bacteria</taxon>
        <taxon>Pseudomonadati</taxon>
        <taxon>Pseudomonadota</taxon>
        <taxon>Gammaproteobacteria</taxon>
        <taxon>Thiotrichales</taxon>
        <taxon>Thiotrichaceae</taxon>
        <taxon>Thiothrix</taxon>
    </lineage>
</organism>
<evidence type="ECO:0000256" key="2">
    <source>
        <dbReference type="ARBA" id="ARBA00022448"/>
    </source>
</evidence>
<evidence type="ECO:0000256" key="6">
    <source>
        <dbReference type="ARBA" id="ARBA00022989"/>
    </source>
</evidence>
<keyword evidence="6 8" id="KW-1133">Transmembrane helix</keyword>
<dbReference type="InterPro" id="IPR017871">
    <property type="entry name" value="ABC_transporter-like_CS"/>
</dbReference>
<dbReference type="PROSITE" id="PS00211">
    <property type="entry name" value="ABC_TRANSPORTER_1"/>
    <property type="match status" value="1"/>
</dbReference>
<evidence type="ECO:0000256" key="7">
    <source>
        <dbReference type="ARBA" id="ARBA00023136"/>
    </source>
</evidence>
<feature type="domain" description="ABC transporter" evidence="9">
    <location>
        <begin position="357"/>
        <end position="591"/>
    </location>
</feature>
<evidence type="ECO:0000313" key="11">
    <source>
        <dbReference type="EMBL" id="SKA86886.1"/>
    </source>
</evidence>
<dbReference type="CDD" id="cd18582">
    <property type="entry name" value="ABC_6TM_ATM1_ABCB7"/>
    <property type="match status" value="1"/>
</dbReference>